<accession>A0A1I0TIQ3</accession>
<evidence type="ECO:0000256" key="4">
    <source>
        <dbReference type="ARBA" id="ARBA00022737"/>
    </source>
</evidence>
<comment type="similarity">
    <text evidence="1 8 9 10">Belongs to the TRAFAC class TrmE-Era-EngA-EngB-Septin-like GTPase superfamily. EngA (Der) GTPase family.</text>
</comment>
<feature type="binding site" evidence="8">
    <location>
        <begin position="49"/>
        <end position="56"/>
    </location>
    <ligand>
        <name>GTP</name>
        <dbReference type="ChEBI" id="CHEBI:37565"/>
        <label>1</label>
    </ligand>
</feature>
<dbReference type="GO" id="GO:0005525">
    <property type="term" value="F:GTP binding"/>
    <property type="evidence" value="ECO:0007669"/>
    <property type="project" value="UniProtKB-UniRule"/>
</dbReference>
<sequence>MQPEINRLVVDSQWLIAKFLSSLLKTPGPLTTAINYQKKTMSNIIAIVGRPNVGKSTLFNRLTESRKAIVDDMSGVTRDRHYGVGEWIDKQFTVIDTGGYVANSEDVYEAAIREQVMIAIEEATVLIFMVDVTTGITDLDDDIAQVLRRSNKPVFVCANKVDNTALYNEIHTFYGFGLGEVYPLSSMTGSGTGELLDEIVKNFEDIPEEENQLPKVTIAGRPNVGKSSLVNALIGKERNIVTANAGTTRDSIKIHYNQFGHEFMLIDTAGLRKKTKVKENLEFYSVMRTIKALEEADVVVLMIDAVEGIESQDINIFHLAEKNKKGIVILVNKWDLIEKNTQTMKAFEEQIHERIRPFTDVPIIFTSVLNKQRIFKAIEAALEVYKNRSKKIPTSKLNDVMLPLIEKFPPPALKGKHIKIKYITQINATSPMFAFFCNLPQYIKDPYKRFIENKLRENFDFSGAPIQIYFRQK</sequence>
<dbReference type="CDD" id="cd01895">
    <property type="entry name" value="EngA2"/>
    <property type="match status" value="1"/>
</dbReference>
<dbReference type="Proteomes" id="UP000198836">
    <property type="component" value="Unassembled WGS sequence"/>
</dbReference>
<protein>
    <recommendedName>
        <fullName evidence="2 8">GTPase Der</fullName>
    </recommendedName>
    <alternativeName>
        <fullName evidence="7 8">GTP-binding protein EngA</fullName>
    </alternativeName>
</protein>
<dbReference type="PANTHER" id="PTHR43834">
    <property type="entry name" value="GTPASE DER"/>
    <property type="match status" value="1"/>
</dbReference>
<keyword evidence="4 10" id="KW-0677">Repeat</keyword>
<dbReference type="InterPro" id="IPR005225">
    <property type="entry name" value="Small_GTP-bd"/>
</dbReference>
<feature type="binding site" evidence="8">
    <location>
        <begin position="159"/>
        <end position="162"/>
    </location>
    <ligand>
        <name>GTP</name>
        <dbReference type="ChEBI" id="CHEBI:37565"/>
        <label>1</label>
    </ligand>
</feature>
<feature type="binding site" evidence="8">
    <location>
        <begin position="332"/>
        <end position="335"/>
    </location>
    <ligand>
        <name>GTP</name>
        <dbReference type="ChEBI" id="CHEBI:37565"/>
        <label>2</label>
    </ligand>
</feature>
<evidence type="ECO:0000256" key="2">
    <source>
        <dbReference type="ARBA" id="ARBA00020953"/>
    </source>
</evidence>
<dbReference type="AlphaFoldDB" id="A0A1I0TIQ3"/>
<dbReference type="FunFam" id="3.40.50.300:FF:000040">
    <property type="entry name" value="GTPase Der"/>
    <property type="match status" value="1"/>
</dbReference>
<dbReference type="InterPro" id="IPR006073">
    <property type="entry name" value="GTP-bd"/>
</dbReference>
<dbReference type="NCBIfam" id="TIGR00231">
    <property type="entry name" value="small_GTP"/>
    <property type="match status" value="2"/>
</dbReference>
<dbReference type="Pfam" id="PF14714">
    <property type="entry name" value="KH_dom-like"/>
    <property type="match status" value="1"/>
</dbReference>
<evidence type="ECO:0000256" key="3">
    <source>
        <dbReference type="ARBA" id="ARBA00022517"/>
    </source>
</evidence>
<dbReference type="Gene3D" id="3.40.50.300">
    <property type="entry name" value="P-loop containing nucleotide triphosphate hydrolases"/>
    <property type="match status" value="2"/>
</dbReference>
<dbReference type="NCBIfam" id="TIGR03594">
    <property type="entry name" value="GTPase_EngA"/>
    <property type="match status" value="1"/>
</dbReference>
<dbReference type="FunFam" id="3.40.50.300:FF:000057">
    <property type="entry name" value="GTPase Der"/>
    <property type="match status" value="1"/>
</dbReference>
<comment type="function">
    <text evidence="8 10">GTPase that plays an essential role in the late steps of ribosome biogenesis.</text>
</comment>
<dbReference type="GO" id="GO:0043022">
    <property type="term" value="F:ribosome binding"/>
    <property type="evidence" value="ECO:0007669"/>
    <property type="project" value="TreeGrafter"/>
</dbReference>
<evidence type="ECO:0000313" key="13">
    <source>
        <dbReference type="Proteomes" id="UP000198836"/>
    </source>
</evidence>
<organism evidence="12 13">
    <name type="scientific">Pedobacter suwonensis</name>
    <dbReference type="NCBI Taxonomy" id="332999"/>
    <lineage>
        <taxon>Bacteria</taxon>
        <taxon>Pseudomonadati</taxon>
        <taxon>Bacteroidota</taxon>
        <taxon>Sphingobacteriia</taxon>
        <taxon>Sphingobacteriales</taxon>
        <taxon>Sphingobacteriaceae</taxon>
        <taxon>Pedobacter</taxon>
    </lineage>
</organism>
<name>A0A1I0TIQ3_9SPHI</name>
<dbReference type="EMBL" id="FOJM01000010">
    <property type="protein sequence ID" value="SFA51672.1"/>
    <property type="molecule type" value="Genomic_DNA"/>
</dbReference>
<dbReference type="PANTHER" id="PTHR43834:SF6">
    <property type="entry name" value="GTPASE DER"/>
    <property type="match status" value="1"/>
</dbReference>
<keyword evidence="13" id="KW-1185">Reference proteome</keyword>
<dbReference type="InterPro" id="IPR016484">
    <property type="entry name" value="GTPase_Der"/>
</dbReference>
<feature type="domain" description="EngA-type G" evidence="11">
    <location>
        <begin position="214"/>
        <end position="389"/>
    </location>
</feature>
<evidence type="ECO:0000256" key="10">
    <source>
        <dbReference type="RuleBase" id="RU004481"/>
    </source>
</evidence>
<evidence type="ECO:0000256" key="8">
    <source>
        <dbReference type="HAMAP-Rule" id="MF_00195"/>
    </source>
</evidence>
<dbReference type="GO" id="GO:0042254">
    <property type="term" value="P:ribosome biogenesis"/>
    <property type="evidence" value="ECO:0007669"/>
    <property type="project" value="UniProtKB-KW"/>
</dbReference>
<keyword evidence="5 8" id="KW-0547">Nucleotide-binding</keyword>
<feature type="binding site" evidence="8">
    <location>
        <begin position="220"/>
        <end position="227"/>
    </location>
    <ligand>
        <name>GTP</name>
        <dbReference type="ChEBI" id="CHEBI:37565"/>
        <label>2</label>
    </ligand>
</feature>
<dbReference type="Gene3D" id="3.30.300.20">
    <property type="match status" value="1"/>
</dbReference>
<evidence type="ECO:0000259" key="11">
    <source>
        <dbReference type="PROSITE" id="PS51712"/>
    </source>
</evidence>
<evidence type="ECO:0000256" key="1">
    <source>
        <dbReference type="ARBA" id="ARBA00008279"/>
    </source>
</evidence>
<evidence type="ECO:0000256" key="5">
    <source>
        <dbReference type="ARBA" id="ARBA00022741"/>
    </source>
</evidence>
<dbReference type="SUPFAM" id="SSF52540">
    <property type="entry name" value="P-loop containing nucleoside triphosphate hydrolases"/>
    <property type="match status" value="2"/>
</dbReference>
<keyword evidence="6 8" id="KW-0342">GTP-binding</keyword>
<dbReference type="STRING" id="332999.SAMN04488511_110118"/>
<evidence type="ECO:0000256" key="7">
    <source>
        <dbReference type="ARBA" id="ARBA00032345"/>
    </source>
</evidence>
<keyword evidence="3 8" id="KW-0690">Ribosome biogenesis</keyword>
<dbReference type="PROSITE" id="PS51712">
    <property type="entry name" value="G_ENGA"/>
    <property type="match status" value="2"/>
</dbReference>
<dbReference type="InterPro" id="IPR032859">
    <property type="entry name" value="KH_dom-like"/>
</dbReference>
<dbReference type="InterPro" id="IPR015946">
    <property type="entry name" value="KH_dom-like_a/b"/>
</dbReference>
<dbReference type="PIRSF" id="PIRSF006485">
    <property type="entry name" value="GTP-binding_EngA"/>
    <property type="match status" value="1"/>
</dbReference>
<evidence type="ECO:0000256" key="9">
    <source>
        <dbReference type="PROSITE-ProRule" id="PRU01049"/>
    </source>
</evidence>
<reference evidence="13" key="1">
    <citation type="submission" date="2016-10" db="EMBL/GenBank/DDBJ databases">
        <authorList>
            <person name="Varghese N."/>
            <person name="Submissions S."/>
        </authorList>
    </citation>
    <scope>NUCLEOTIDE SEQUENCE [LARGE SCALE GENOMIC DNA]</scope>
    <source>
        <strain evidence="13">DSM 18130</strain>
    </source>
</reference>
<evidence type="ECO:0000313" key="12">
    <source>
        <dbReference type="EMBL" id="SFA51672.1"/>
    </source>
</evidence>
<dbReference type="Pfam" id="PF01926">
    <property type="entry name" value="MMR_HSR1"/>
    <property type="match status" value="2"/>
</dbReference>
<feature type="binding site" evidence="8">
    <location>
        <begin position="267"/>
        <end position="271"/>
    </location>
    <ligand>
        <name>GTP</name>
        <dbReference type="ChEBI" id="CHEBI:37565"/>
        <label>2</label>
    </ligand>
</feature>
<feature type="domain" description="EngA-type G" evidence="11">
    <location>
        <begin position="43"/>
        <end position="207"/>
    </location>
</feature>
<dbReference type="HAMAP" id="MF_00195">
    <property type="entry name" value="GTPase_Der"/>
    <property type="match status" value="1"/>
</dbReference>
<dbReference type="InterPro" id="IPR027417">
    <property type="entry name" value="P-loop_NTPase"/>
</dbReference>
<dbReference type="FunFam" id="3.30.300.20:FF:000004">
    <property type="entry name" value="GTPase Der"/>
    <property type="match status" value="1"/>
</dbReference>
<gene>
    <name evidence="8" type="primary">der</name>
    <name evidence="12" type="ORF">SAMN04488511_110118</name>
</gene>
<proteinExistence type="inferred from homology"/>
<comment type="subunit">
    <text evidence="8">Associates with the 50S ribosomal subunit.</text>
</comment>
<dbReference type="CDD" id="cd01894">
    <property type="entry name" value="EngA1"/>
    <property type="match status" value="1"/>
</dbReference>
<dbReference type="PRINTS" id="PR00326">
    <property type="entry name" value="GTP1OBG"/>
</dbReference>
<dbReference type="InterPro" id="IPR031166">
    <property type="entry name" value="G_ENGA"/>
</dbReference>
<feature type="binding site" evidence="8">
    <location>
        <begin position="96"/>
        <end position="100"/>
    </location>
    <ligand>
        <name>GTP</name>
        <dbReference type="ChEBI" id="CHEBI:37565"/>
        <label>1</label>
    </ligand>
</feature>
<evidence type="ECO:0000256" key="6">
    <source>
        <dbReference type="ARBA" id="ARBA00023134"/>
    </source>
</evidence>